<dbReference type="InterPro" id="IPR036388">
    <property type="entry name" value="WH-like_DNA-bd_sf"/>
</dbReference>
<dbReference type="InterPro" id="IPR013325">
    <property type="entry name" value="RNA_pol_sigma_r2"/>
</dbReference>
<keyword evidence="2" id="KW-0805">Transcription regulation</keyword>
<evidence type="ECO:0000313" key="7">
    <source>
        <dbReference type="EMBL" id="RXF68613.1"/>
    </source>
</evidence>
<dbReference type="SUPFAM" id="SSF88946">
    <property type="entry name" value="Sigma2 domain of RNA polymerase sigma factors"/>
    <property type="match status" value="1"/>
</dbReference>
<dbReference type="Gene3D" id="1.10.10.10">
    <property type="entry name" value="Winged helix-like DNA-binding domain superfamily/Winged helix DNA-binding domain"/>
    <property type="match status" value="1"/>
</dbReference>
<dbReference type="InterPro" id="IPR039425">
    <property type="entry name" value="RNA_pol_sigma-70-like"/>
</dbReference>
<organism evidence="7 8">
    <name type="scientific">Arcticibacter tournemirensis</name>
    <dbReference type="NCBI Taxonomy" id="699437"/>
    <lineage>
        <taxon>Bacteria</taxon>
        <taxon>Pseudomonadati</taxon>
        <taxon>Bacteroidota</taxon>
        <taxon>Sphingobacteriia</taxon>
        <taxon>Sphingobacteriales</taxon>
        <taxon>Sphingobacteriaceae</taxon>
        <taxon>Arcticibacter</taxon>
    </lineage>
</organism>
<comment type="similarity">
    <text evidence="1">Belongs to the sigma-70 factor family. ECF subfamily.</text>
</comment>
<gene>
    <name evidence="7" type="ORF">EKH83_14890</name>
</gene>
<evidence type="ECO:0000256" key="2">
    <source>
        <dbReference type="ARBA" id="ARBA00023015"/>
    </source>
</evidence>
<dbReference type="Gene3D" id="1.10.1740.10">
    <property type="match status" value="1"/>
</dbReference>
<dbReference type="NCBIfam" id="TIGR02985">
    <property type="entry name" value="Sig70_bacteroi1"/>
    <property type="match status" value="1"/>
</dbReference>
<evidence type="ECO:0000259" key="6">
    <source>
        <dbReference type="Pfam" id="PF08281"/>
    </source>
</evidence>
<keyword evidence="3" id="KW-0731">Sigma factor</keyword>
<evidence type="ECO:0000313" key="8">
    <source>
        <dbReference type="Proteomes" id="UP000290848"/>
    </source>
</evidence>
<dbReference type="AlphaFoldDB" id="A0A4Q0M6W0"/>
<feature type="domain" description="RNA polymerase sigma-70 region 2" evidence="5">
    <location>
        <begin position="17"/>
        <end position="80"/>
    </location>
</feature>
<dbReference type="RefSeq" id="WP_128770245.1">
    <property type="nucleotide sequence ID" value="NZ_RXOC01000010.1"/>
</dbReference>
<keyword evidence="4" id="KW-0804">Transcription</keyword>
<dbReference type="Proteomes" id="UP000290848">
    <property type="component" value="Unassembled WGS sequence"/>
</dbReference>
<dbReference type="Pfam" id="PF08281">
    <property type="entry name" value="Sigma70_r4_2"/>
    <property type="match status" value="1"/>
</dbReference>
<dbReference type="InterPro" id="IPR013324">
    <property type="entry name" value="RNA_pol_sigma_r3/r4-like"/>
</dbReference>
<dbReference type="NCBIfam" id="TIGR02937">
    <property type="entry name" value="sigma70-ECF"/>
    <property type="match status" value="1"/>
</dbReference>
<dbReference type="InterPro" id="IPR007627">
    <property type="entry name" value="RNA_pol_sigma70_r2"/>
</dbReference>
<dbReference type="Pfam" id="PF04542">
    <property type="entry name" value="Sigma70_r2"/>
    <property type="match status" value="1"/>
</dbReference>
<dbReference type="PANTHER" id="PTHR43133">
    <property type="entry name" value="RNA POLYMERASE ECF-TYPE SIGMA FACTO"/>
    <property type="match status" value="1"/>
</dbReference>
<sequence length="188" mass="22149">MSDKEQGQNQSFDEIYLIYYPKLVRFCKEYILSEPDAENIVQDCFLYLWERKDTLKTINNINAFLFRLVKNKCIDHLRHRVTAEAKKEEIRSTYLKEFEYKLLAISSFDDSSLSDEDIEVIIYNAINRLPDKCREIFVLSKLKGLKYEEIASQLAISPNTVKNQVAIALQKMRKELKNHLPLLFFIIG</sequence>
<reference evidence="7 8" key="1">
    <citation type="submission" date="2018-12" db="EMBL/GenBank/DDBJ databases">
        <title>The Draft Genome Sequence of the Soil Bacterium Pedobacter tournemirensis R1.</title>
        <authorList>
            <person name="He J."/>
        </authorList>
    </citation>
    <scope>NUCLEOTIDE SEQUENCE [LARGE SCALE GENOMIC DNA]</scope>
    <source>
        <strain evidence="7 8">R1</strain>
    </source>
</reference>
<evidence type="ECO:0000256" key="1">
    <source>
        <dbReference type="ARBA" id="ARBA00010641"/>
    </source>
</evidence>
<dbReference type="SUPFAM" id="SSF88659">
    <property type="entry name" value="Sigma3 and sigma4 domains of RNA polymerase sigma factors"/>
    <property type="match status" value="1"/>
</dbReference>
<evidence type="ECO:0000259" key="5">
    <source>
        <dbReference type="Pfam" id="PF04542"/>
    </source>
</evidence>
<dbReference type="CDD" id="cd06171">
    <property type="entry name" value="Sigma70_r4"/>
    <property type="match status" value="1"/>
</dbReference>
<evidence type="ECO:0000256" key="4">
    <source>
        <dbReference type="ARBA" id="ARBA00023163"/>
    </source>
</evidence>
<protein>
    <submittedName>
        <fullName evidence="7">RNA polymerase sigma-70 factor</fullName>
    </submittedName>
</protein>
<dbReference type="GO" id="GO:0003677">
    <property type="term" value="F:DNA binding"/>
    <property type="evidence" value="ECO:0007669"/>
    <property type="project" value="InterPro"/>
</dbReference>
<dbReference type="EMBL" id="RXOC01000010">
    <property type="protein sequence ID" value="RXF68613.1"/>
    <property type="molecule type" value="Genomic_DNA"/>
</dbReference>
<dbReference type="PANTHER" id="PTHR43133:SF46">
    <property type="entry name" value="RNA POLYMERASE SIGMA-70 FACTOR ECF SUBFAMILY"/>
    <property type="match status" value="1"/>
</dbReference>
<accession>A0A4Q0M6W0</accession>
<dbReference type="GO" id="GO:0006352">
    <property type="term" value="P:DNA-templated transcription initiation"/>
    <property type="evidence" value="ECO:0007669"/>
    <property type="project" value="InterPro"/>
</dbReference>
<proteinExistence type="inferred from homology"/>
<evidence type="ECO:0000256" key="3">
    <source>
        <dbReference type="ARBA" id="ARBA00023082"/>
    </source>
</evidence>
<dbReference type="InterPro" id="IPR013249">
    <property type="entry name" value="RNA_pol_sigma70_r4_t2"/>
</dbReference>
<feature type="domain" description="RNA polymerase sigma factor 70 region 4 type 2" evidence="6">
    <location>
        <begin position="121"/>
        <end position="172"/>
    </location>
</feature>
<dbReference type="InterPro" id="IPR014327">
    <property type="entry name" value="RNA_pol_sigma70_bacteroid"/>
</dbReference>
<dbReference type="GO" id="GO:0016987">
    <property type="term" value="F:sigma factor activity"/>
    <property type="evidence" value="ECO:0007669"/>
    <property type="project" value="UniProtKB-KW"/>
</dbReference>
<comment type="caution">
    <text evidence="7">The sequence shown here is derived from an EMBL/GenBank/DDBJ whole genome shotgun (WGS) entry which is preliminary data.</text>
</comment>
<name>A0A4Q0M6W0_9SPHI</name>
<dbReference type="InterPro" id="IPR014284">
    <property type="entry name" value="RNA_pol_sigma-70_dom"/>
</dbReference>